<dbReference type="InterPro" id="IPR036179">
    <property type="entry name" value="Ig-like_dom_sf"/>
</dbReference>
<evidence type="ECO:0000313" key="1">
    <source>
        <dbReference type="EMBL" id="KAF5895203.1"/>
    </source>
</evidence>
<feature type="non-terminal residue" evidence="1">
    <location>
        <position position="64"/>
    </location>
</feature>
<proteinExistence type="predicted"/>
<comment type="caution">
    <text evidence="1">The sequence shown here is derived from an EMBL/GenBank/DDBJ whole genome shotgun (WGS) entry which is preliminary data.</text>
</comment>
<reference evidence="1" key="1">
    <citation type="submission" date="2020-07" db="EMBL/GenBank/DDBJ databases">
        <title>Clarias magur genome sequencing, assembly and annotation.</title>
        <authorList>
            <person name="Kushwaha B."/>
            <person name="Kumar R."/>
            <person name="Das P."/>
            <person name="Joshi C.G."/>
            <person name="Kumar D."/>
            <person name="Nagpure N.S."/>
            <person name="Pandey M."/>
            <person name="Agarwal S."/>
            <person name="Srivastava S."/>
            <person name="Singh M."/>
            <person name="Sahoo L."/>
            <person name="Jayasankar P."/>
            <person name="Meher P.K."/>
            <person name="Koringa P.G."/>
            <person name="Iquebal M.A."/>
            <person name="Das S.P."/>
            <person name="Bit A."/>
            <person name="Patnaik S."/>
            <person name="Patel N."/>
            <person name="Shah T.M."/>
            <person name="Hinsu A."/>
            <person name="Jena J.K."/>
        </authorList>
    </citation>
    <scope>NUCLEOTIDE SEQUENCE</scope>
    <source>
        <strain evidence="1">CIFAMagur01</strain>
        <tissue evidence="1">Testis</tissue>
    </source>
</reference>
<name>A0A8J4X6I2_CLAMG</name>
<dbReference type="OrthoDB" id="8921877at2759"/>
<sequence>MGTSWTSGESHSADVLHTDGLYSWSSTLSLNSEQCRNKLVICQAFKENQPTVVSTVNIEQCSEL</sequence>
<dbReference type="Gene3D" id="2.60.40.10">
    <property type="entry name" value="Immunoglobulins"/>
    <property type="match status" value="1"/>
</dbReference>
<organism evidence="1 2">
    <name type="scientific">Clarias magur</name>
    <name type="common">Asian catfish</name>
    <name type="synonym">Macropteronotus magur</name>
    <dbReference type="NCBI Taxonomy" id="1594786"/>
    <lineage>
        <taxon>Eukaryota</taxon>
        <taxon>Metazoa</taxon>
        <taxon>Chordata</taxon>
        <taxon>Craniata</taxon>
        <taxon>Vertebrata</taxon>
        <taxon>Euteleostomi</taxon>
        <taxon>Actinopterygii</taxon>
        <taxon>Neopterygii</taxon>
        <taxon>Teleostei</taxon>
        <taxon>Ostariophysi</taxon>
        <taxon>Siluriformes</taxon>
        <taxon>Clariidae</taxon>
        <taxon>Clarias</taxon>
    </lineage>
</organism>
<keyword evidence="2" id="KW-1185">Reference proteome</keyword>
<gene>
    <name evidence="1" type="ORF">DAT39_015085</name>
</gene>
<protein>
    <submittedName>
        <fullName evidence="1">Sterile transcript C segment coding region</fullName>
    </submittedName>
</protein>
<dbReference type="EMBL" id="QNUK01000334">
    <property type="protein sequence ID" value="KAF5895203.1"/>
    <property type="molecule type" value="Genomic_DNA"/>
</dbReference>
<evidence type="ECO:0000313" key="2">
    <source>
        <dbReference type="Proteomes" id="UP000727407"/>
    </source>
</evidence>
<accession>A0A8J4X6I2</accession>
<dbReference type="Proteomes" id="UP000727407">
    <property type="component" value="Unassembled WGS sequence"/>
</dbReference>
<dbReference type="AlphaFoldDB" id="A0A8J4X6I2"/>
<dbReference type="SUPFAM" id="SSF48726">
    <property type="entry name" value="Immunoglobulin"/>
    <property type="match status" value="1"/>
</dbReference>
<dbReference type="InterPro" id="IPR013783">
    <property type="entry name" value="Ig-like_fold"/>
</dbReference>